<evidence type="ECO:0000313" key="1">
    <source>
        <dbReference type="EMBL" id="MCI04899.1"/>
    </source>
</evidence>
<accession>A0A392P0F2</accession>
<dbReference type="GO" id="GO:1990498">
    <property type="term" value="C:mitotic spindle microtubule"/>
    <property type="evidence" value="ECO:0007669"/>
    <property type="project" value="TreeGrafter"/>
</dbReference>
<reference evidence="1 2" key="1">
    <citation type="journal article" date="2018" name="Front. Plant Sci.">
        <title>Red Clover (Trifolium pratense) and Zigzag Clover (T. medium) - A Picture of Genomic Similarities and Differences.</title>
        <authorList>
            <person name="Dluhosova J."/>
            <person name="Istvanek J."/>
            <person name="Nedelnik J."/>
            <person name="Repkova J."/>
        </authorList>
    </citation>
    <scope>NUCLEOTIDE SEQUENCE [LARGE SCALE GENOMIC DNA]</scope>
    <source>
        <strain evidence="2">cv. 10/8</strain>
        <tissue evidence="1">Leaf</tissue>
    </source>
</reference>
<name>A0A392P0F2_9FABA</name>
<dbReference type="InterPro" id="IPR028346">
    <property type="entry name" value="HAUS2"/>
</dbReference>
<dbReference type="GO" id="GO:0031023">
    <property type="term" value="P:microtubule organizing center organization"/>
    <property type="evidence" value="ECO:0007669"/>
    <property type="project" value="InterPro"/>
</dbReference>
<sequence length="103" mass="11405">MLMSSKSSWVRRKPVKRIGGMSNALSIATHLGFSVSTPSPQVGLQNSSLATREKDDDLIEVLRELITVQRKIADLQVELRGRKVSLTHSGFMCILVFHSLVSL</sequence>
<dbReference type="PANTHER" id="PTHR16039">
    <property type="entry name" value="HAUS AUGMIN-LIKE COMPLEX SUBUNIT 2"/>
    <property type="match status" value="1"/>
</dbReference>
<organism evidence="1 2">
    <name type="scientific">Trifolium medium</name>
    <dbReference type="NCBI Taxonomy" id="97028"/>
    <lineage>
        <taxon>Eukaryota</taxon>
        <taxon>Viridiplantae</taxon>
        <taxon>Streptophyta</taxon>
        <taxon>Embryophyta</taxon>
        <taxon>Tracheophyta</taxon>
        <taxon>Spermatophyta</taxon>
        <taxon>Magnoliopsida</taxon>
        <taxon>eudicotyledons</taxon>
        <taxon>Gunneridae</taxon>
        <taxon>Pentapetalae</taxon>
        <taxon>rosids</taxon>
        <taxon>fabids</taxon>
        <taxon>Fabales</taxon>
        <taxon>Fabaceae</taxon>
        <taxon>Papilionoideae</taxon>
        <taxon>50 kb inversion clade</taxon>
        <taxon>NPAAA clade</taxon>
        <taxon>Hologalegina</taxon>
        <taxon>IRL clade</taxon>
        <taxon>Trifolieae</taxon>
        <taxon>Trifolium</taxon>
    </lineage>
</organism>
<dbReference type="EMBL" id="LXQA010056897">
    <property type="protein sequence ID" value="MCI04899.1"/>
    <property type="molecule type" value="Genomic_DNA"/>
</dbReference>
<protein>
    <submittedName>
        <fullName evidence="1">Haus augmin-like complex subunit 2</fullName>
    </submittedName>
</protein>
<dbReference type="GO" id="GO:0051225">
    <property type="term" value="P:spindle assembly"/>
    <property type="evidence" value="ECO:0007669"/>
    <property type="project" value="InterPro"/>
</dbReference>
<dbReference type="GO" id="GO:0007020">
    <property type="term" value="P:microtubule nucleation"/>
    <property type="evidence" value="ECO:0007669"/>
    <property type="project" value="TreeGrafter"/>
</dbReference>
<dbReference type="Pfam" id="PF15003">
    <property type="entry name" value="HAUS2"/>
    <property type="match status" value="1"/>
</dbReference>
<evidence type="ECO:0000313" key="2">
    <source>
        <dbReference type="Proteomes" id="UP000265520"/>
    </source>
</evidence>
<dbReference type="Proteomes" id="UP000265520">
    <property type="component" value="Unassembled WGS sequence"/>
</dbReference>
<dbReference type="PANTHER" id="PTHR16039:SF1">
    <property type="entry name" value="HAUS AUGMIN-LIKE COMPLEX SUBUNIT 2"/>
    <property type="match status" value="1"/>
</dbReference>
<proteinExistence type="predicted"/>
<comment type="caution">
    <text evidence="1">The sequence shown here is derived from an EMBL/GenBank/DDBJ whole genome shotgun (WGS) entry which is preliminary data.</text>
</comment>
<dbReference type="AlphaFoldDB" id="A0A392P0F2"/>
<keyword evidence="2" id="KW-1185">Reference proteome</keyword>